<evidence type="ECO:0000313" key="10">
    <source>
        <dbReference type="EMBL" id="MBD5806600.1"/>
    </source>
</evidence>
<keyword evidence="11" id="KW-1185">Reference proteome</keyword>
<evidence type="ECO:0000256" key="7">
    <source>
        <dbReference type="ARBA" id="ARBA00044550"/>
    </source>
</evidence>
<dbReference type="PROSITE" id="PS51194">
    <property type="entry name" value="HELICASE_CTER"/>
    <property type="match status" value="1"/>
</dbReference>
<evidence type="ECO:0000259" key="9">
    <source>
        <dbReference type="PROSITE" id="PS51194"/>
    </source>
</evidence>
<evidence type="ECO:0000256" key="3">
    <source>
        <dbReference type="ARBA" id="ARBA00022806"/>
    </source>
</evidence>
<dbReference type="PROSITE" id="PS51192">
    <property type="entry name" value="HELICASE_ATP_BIND_1"/>
    <property type="match status" value="1"/>
</dbReference>
<evidence type="ECO:0000259" key="8">
    <source>
        <dbReference type="PROSITE" id="PS51192"/>
    </source>
</evidence>
<dbReference type="Pfam" id="PF16124">
    <property type="entry name" value="RecQ_Zn_bind"/>
    <property type="match status" value="1"/>
</dbReference>
<evidence type="ECO:0000256" key="1">
    <source>
        <dbReference type="ARBA" id="ARBA00022741"/>
    </source>
</evidence>
<dbReference type="SMART" id="SM00490">
    <property type="entry name" value="HELICc"/>
    <property type="match status" value="1"/>
</dbReference>
<dbReference type="InterPro" id="IPR004589">
    <property type="entry name" value="DNA_helicase_ATP-dep_RecQ"/>
</dbReference>
<dbReference type="InterPro" id="IPR027417">
    <property type="entry name" value="P-loop_NTPase"/>
</dbReference>
<dbReference type="PANTHER" id="PTHR13710">
    <property type="entry name" value="DNA HELICASE RECQ FAMILY MEMBER"/>
    <property type="match status" value="1"/>
</dbReference>
<proteinExistence type="predicted"/>
<dbReference type="InterPro" id="IPR001650">
    <property type="entry name" value="Helicase_C-like"/>
</dbReference>
<dbReference type="InterPro" id="IPR032284">
    <property type="entry name" value="RecQ_Zn-bd"/>
</dbReference>
<keyword evidence="4" id="KW-0067">ATP-binding</keyword>
<dbReference type="SUPFAM" id="SSF52540">
    <property type="entry name" value="P-loop containing nucleoside triphosphate hydrolases"/>
    <property type="match status" value="1"/>
</dbReference>
<keyword evidence="1" id="KW-0547">Nucleotide-binding</keyword>
<reference evidence="10 11" key="1">
    <citation type="submission" date="2018-07" db="EMBL/GenBank/DDBJ databases">
        <title>Phylogenomic Insights into understanding Host Adaptation of Lactobacillus reuteri by a novel species, Lactobacillus spp. M31.</title>
        <authorList>
            <person name="Sharma S."/>
            <person name="Patil P."/>
            <person name="Korpole S."/>
            <person name="Patil P.B."/>
        </authorList>
    </citation>
    <scope>NUCLEOTIDE SEQUENCE [LARGE SCALE GENOMIC DNA]</scope>
    <source>
        <strain evidence="10 11">M31</strain>
    </source>
</reference>
<evidence type="ECO:0000256" key="2">
    <source>
        <dbReference type="ARBA" id="ARBA00022801"/>
    </source>
</evidence>
<dbReference type="PANTHER" id="PTHR13710:SF84">
    <property type="entry name" value="ATP-DEPENDENT DNA HELICASE RECS-RELATED"/>
    <property type="match status" value="1"/>
</dbReference>
<dbReference type="Pfam" id="PF00270">
    <property type="entry name" value="DEAD"/>
    <property type="match status" value="1"/>
</dbReference>
<evidence type="ECO:0000256" key="4">
    <source>
        <dbReference type="ARBA" id="ARBA00022840"/>
    </source>
</evidence>
<dbReference type="EMBL" id="QORN01000019">
    <property type="protein sequence ID" value="MBD5806600.1"/>
    <property type="molecule type" value="Genomic_DNA"/>
</dbReference>
<dbReference type="Pfam" id="PF00271">
    <property type="entry name" value="Helicase_C"/>
    <property type="match status" value="1"/>
</dbReference>
<dbReference type="CDD" id="cd17920">
    <property type="entry name" value="DEXHc_RecQ"/>
    <property type="match status" value="1"/>
</dbReference>
<evidence type="ECO:0000256" key="5">
    <source>
        <dbReference type="ARBA" id="ARBA00023125"/>
    </source>
</evidence>
<dbReference type="RefSeq" id="WP_191668041.1">
    <property type="nucleotide sequence ID" value="NZ_QORN01000019.1"/>
</dbReference>
<dbReference type="GO" id="GO:0004386">
    <property type="term" value="F:helicase activity"/>
    <property type="evidence" value="ECO:0007669"/>
    <property type="project" value="UniProtKB-KW"/>
</dbReference>
<dbReference type="PROSITE" id="PS00690">
    <property type="entry name" value="DEAH_ATP_HELICASE"/>
    <property type="match status" value="1"/>
</dbReference>
<dbReference type="NCBIfam" id="TIGR00614">
    <property type="entry name" value="recQ_fam"/>
    <property type="match status" value="1"/>
</dbReference>
<keyword evidence="2" id="KW-0378">Hydrolase</keyword>
<name>A0ABR8P796_9LACO</name>
<comment type="caution">
    <text evidence="10">The sequence shown here is derived from an EMBL/GenBank/DDBJ whole genome shotgun (WGS) entry which is preliminary data.</text>
</comment>
<dbReference type="InterPro" id="IPR002464">
    <property type="entry name" value="DNA/RNA_helicase_DEAH_CS"/>
</dbReference>
<dbReference type="InterPro" id="IPR011545">
    <property type="entry name" value="DEAD/DEAH_box_helicase_dom"/>
</dbReference>
<dbReference type="InterPro" id="IPR014001">
    <property type="entry name" value="Helicase_ATP-bd"/>
</dbReference>
<gene>
    <name evidence="10" type="ORF">DTK66_05660</name>
</gene>
<keyword evidence="5" id="KW-0238">DNA-binding</keyword>
<accession>A0ABR8P796</accession>
<keyword evidence="3 10" id="KW-0347">Helicase</keyword>
<dbReference type="SMART" id="SM00487">
    <property type="entry name" value="DEXDc"/>
    <property type="match status" value="1"/>
</dbReference>
<organism evidence="10 11">
    <name type="scientific">Limosilactobacillus walteri</name>
    <dbReference type="NCBI Taxonomy" id="2268022"/>
    <lineage>
        <taxon>Bacteria</taxon>
        <taxon>Bacillati</taxon>
        <taxon>Bacillota</taxon>
        <taxon>Bacilli</taxon>
        <taxon>Lactobacillales</taxon>
        <taxon>Lactobacillaceae</taxon>
        <taxon>Limosilactobacillus</taxon>
    </lineage>
</organism>
<feature type="domain" description="Helicase C-terminal" evidence="9">
    <location>
        <begin position="219"/>
        <end position="378"/>
    </location>
</feature>
<dbReference type="Gene3D" id="3.40.50.300">
    <property type="entry name" value="P-loop containing nucleotide triphosphate hydrolases"/>
    <property type="match status" value="2"/>
</dbReference>
<evidence type="ECO:0000256" key="6">
    <source>
        <dbReference type="ARBA" id="ARBA00044535"/>
    </source>
</evidence>
<dbReference type="Proteomes" id="UP000704341">
    <property type="component" value="Unassembled WGS sequence"/>
</dbReference>
<protein>
    <recommendedName>
        <fullName evidence="6">ATP-dependent DNA helicase RecQ</fullName>
    </recommendedName>
    <alternativeName>
        <fullName evidence="7">DNA 3'-5' helicase RecQ</fullName>
    </alternativeName>
</protein>
<sequence length="479" mass="55116">MKTEQELLRVLKNRFGFDNFRPGQERTIKTLLTGEDVLTVLPTGAGKSLLYQLPAYLLTGTVIIVSPLISLMQDQVDRLRRQGEKRVIMLNGQLVGHERATVLRNLQSFKFVFTSPEMLDNKNVLAAFSQVDVAMLVVDEAHCISQWGPDFRPEYLLLKNVRQQLGNPTTLMLTATATPQIRQDIQTKMGIKKAQQVVKSVDRPNIFLTVQKEYQQQEKDEELLRLVQKFKGPGIVYFASRKIASQMAEWLTQHTDLNVAAYHAGIAPIERFQIQRQFMENELQVICATSAFGMGVDKNDVRFVIHYHLPHNLESYLQEIGRAGRDGKQSLAVLLYADGDEMIQRQLTSIDVPSVELLKQIEEHNIPSTILGEQAELFNFYLTHHSSPEQIVNTFKHRQYQMEHELQEMLGYINNEGCRREYLLAYFGEKLLTAKSNCCDHDKENWQAEINLPVSKTMTQPKKMDWQRQLKQLLNIDEN</sequence>
<feature type="domain" description="Helicase ATP-binding" evidence="8">
    <location>
        <begin position="28"/>
        <end position="195"/>
    </location>
</feature>
<evidence type="ECO:0000313" key="11">
    <source>
        <dbReference type="Proteomes" id="UP000704341"/>
    </source>
</evidence>